<dbReference type="AlphaFoldDB" id="A0A5B7F964"/>
<organism evidence="2 3">
    <name type="scientific">Portunus trituberculatus</name>
    <name type="common">Swimming crab</name>
    <name type="synonym">Neptunus trituberculatus</name>
    <dbReference type="NCBI Taxonomy" id="210409"/>
    <lineage>
        <taxon>Eukaryota</taxon>
        <taxon>Metazoa</taxon>
        <taxon>Ecdysozoa</taxon>
        <taxon>Arthropoda</taxon>
        <taxon>Crustacea</taxon>
        <taxon>Multicrustacea</taxon>
        <taxon>Malacostraca</taxon>
        <taxon>Eumalacostraca</taxon>
        <taxon>Eucarida</taxon>
        <taxon>Decapoda</taxon>
        <taxon>Pleocyemata</taxon>
        <taxon>Brachyura</taxon>
        <taxon>Eubrachyura</taxon>
        <taxon>Portunoidea</taxon>
        <taxon>Portunidae</taxon>
        <taxon>Portuninae</taxon>
        <taxon>Portunus</taxon>
    </lineage>
</organism>
<reference evidence="2 3" key="1">
    <citation type="submission" date="2019-05" db="EMBL/GenBank/DDBJ databases">
        <title>Another draft genome of Portunus trituberculatus and its Hox gene families provides insights of decapod evolution.</title>
        <authorList>
            <person name="Jeong J.-H."/>
            <person name="Song I."/>
            <person name="Kim S."/>
            <person name="Choi T."/>
            <person name="Kim D."/>
            <person name="Ryu S."/>
            <person name="Kim W."/>
        </authorList>
    </citation>
    <scope>NUCLEOTIDE SEQUENCE [LARGE SCALE GENOMIC DNA]</scope>
    <source>
        <tissue evidence="2">Muscle</tissue>
    </source>
</reference>
<evidence type="ECO:0000256" key="1">
    <source>
        <dbReference type="SAM" id="MobiDB-lite"/>
    </source>
</evidence>
<protein>
    <submittedName>
        <fullName evidence="2">Uncharacterized protein</fullName>
    </submittedName>
</protein>
<feature type="region of interest" description="Disordered" evidence="1">
    <location>
        <begin position="28"/>
        <end position="59"/>
    </location>
</feature>
<accession>A0A5B7F964</accession>
<feature type="compositionally biased region" description="Basic and acidic residues" evidence="1">
    <location>
        <begin position="50"/>
        <end position="59"/>
    </location>
</feature>
<name>A0A5B7F964_PORTR</name>
<dbReference type="EMBL" id="VSRR010005640">
    <property type="protein sequence ID" value="MPC42992.1"/>
    <property type="molecule type" value="Genomic_DNA"/>
</dbReference>
<dbReference type="Proteomes" id="UP000324222">
    <property type="component" value="Unassembled WGS sequence"/>
</dbReference>
<feature type="compositionally biased region" description="Pro residues" evidence="1">
    <location>
        <begin position="31"/>
        <end position="41"/>
    </location>
</feature>
<proteinExistence type="predicted"/>
<comment type="caution">
    <text evidence="2">The sequence shown here is derived from an EMBL/GenBank/DDBJ whole genome shotgun (WGS) entry which is preliminary data.</text>
</comment>
<keyword evidence="3" id="KW-1185">Reference proteome</keyword>
<sequence length="59" mass="6551">MNNSTPSPGQVRTLLCVSVARELWTISPPRLTAPPHHPASPPRHTTLAVKWEEKQEAQT</sequence>
<evidence type="ECO:0000313" key="2">
    <source>
        <dbReference type="EMBL" id="MPC42992.1"/>
    </source>
</evidence>
<evidence type="ECO:0000313" key="3">
    <source>
        <dbReference type="Proteomes" id="UP000324222"/>
    </source>
</evidence>
<gene>
    <name evidence="2" type="ORF">E2C01_036627</name>
</gene>